<sequence>MPQQRASPDFNLIAPVYDGLAQLVYGKAQQRAQQHFLSSIPQGARVLVVGGGTGWILTELLRTVQPAHILYVEASEKMLGKARARWHQGPNSASNLVEFRLGTEADLLPQEKFHVVMTPFVLDLFSTPEARQMMQKLNTHLLPDGLWLHTDFQVAQEMWRRLWQKPMLWGMYTFFGWVSHLSAQKLPPFKLLFNELGLVLEDEAFFYSRFLCAQKYRQPKA</sequence>
<accession>A0ABP8FI95</accession>
<evidence type="ECO:0000313" key="3">
    <source>
        <dbReference type="Proteomes" id="UP001501844"/>
    </source>
</evidence>
<evidence type="ECO:0000313" key="2">
    <source>
        <dbReference type="EMBL" id="GAA4304444.1"/>
    </source>
</evidence>
<proteinExistence type="predicted"/>
<keyword evidence="3" id="KW-1185">Reference proteome</keyword>
<dbReference type="RefSeq" id="WP_345164793.1">
    <property type="nucleotide sequence ID" value="NZ_BAABGX010000002.1"/>
</dbReference>
<dbReference type="CDD" id="cd02440">
    <property type="entry name" value="AdoMet_MTases"/>
    <property type="match status" value="1"/>
</dbReference>
<dbReference type="EMBL" id="BAABGX010000002">
    <property type="protein sequence ID" value="GAA4304444.1"/>
    <property type="molecule type" value="Genomic_DNA"/>
</dbReference>
<reference evidence="3" key="1">
    <citation type="journal article" date="2019" name="Int. J. Syst. Evol. Microbiol.">
        <title>The Global Catalogue of Microorganisms (GCM) 10K type strain sequencing project: providing services to taxonomists for standard genome sequencing and annotation.</title>
        <authorList>
            <consortium name="The Broad Institute Genomics Platform"/>
            <consortium name="The Broad Institute Genome Sequencing Center for Infectious Disease"/>
            <person name="Wu L."/>
            <person name="Ma J."/>
        </authorList>
    </citation>
    <scope>NUCLEOTIDE SEQUENCE [LARGE SCALE GENOMIC DNA]</scope>
    <source>
        <strain evidence="3">JCM 17917</strain>
    </source>
</reference>
<gene>
    <name evidence="2" type="ORF">GCM10023183_17780</name>
</gene>
<organism evidence="2 3">
    <name type="scientific">Nibribacter koreensis</name>
    <dbReference type="NCBI Taxonomy" id="1084519"/>
    <lineage>
        <taxon>Bacteria</taxon>
        <taxon>Pseudomonadati</taxon>
        <taxon>Bacteroidota</taxon>
        <taxon>Cytophagia</taxon>
        <taxon>Cytophagales</taxon>
        <taxon>Hymenobacteraceae</taxon>
        <taxon>Nibribacter</taxon>
    </lineage>
</organism>
<comment type="caution">
    <text evidence="2">The sequence shown here is derived from an EMBL/GenBank/DDBJ whole genome shotgun (WGS) entry which is preliminary data.</text>
</comment>
<dbReference type="SUPFAM" id="SSF53335">
    <property type="entry name" value="S-adenosyl-L-methionine-dependent methyltransferases"/>
    <property type="match status" value="1"/>
</dbReference>
<feature type="domain" description="Methyltransferase" evidence="1">
    <location>
        <begin position="46"/>
        <end position="145"/>
    </location>
</feature>
<dbReference type="InterPro" id="IPR030373">
    <property type="entry name" value="PABS_CS"/>
</dbReference>
<protein>
    <recommendedName>
        <fullName evidence="1">Methyltransferase domain-containing protein</fullName>
    </recommendedName>
</protein>
<dbReference type="InterPro" id="IPR029063">
    <property type="entry name" value="SAM-dependent_MTases_sf"/>
</dbReference>
<dbReference type="PROSITE" id="PS01330">
    <property type="entry name" value="PABS_1"/>
    <property type="match status" value="1"/>
</dbReference>
<name>A0ABP8FI95_9BACT</name>
<evidence type="ECO:0000259" key="1">
    <source>
        <dbReference type="Pfam" id="PF13649"/>
    </source>
</evidence>
<dbReference type="Gene3D" id="3.40.50.150">
    <property type="entry name" value="Vaccinia Virus protein VP39"/>
    <property type="match status" value="1"/>
</dbReference>
<dbReference type="InterPro" id="IPR041698">
    <property type="entry name" value="Methyltransf_25"/>
</dbReference>
<dbReference type="Proteomes" id="UP001501844">
    <property type="component" value="Unassembled WGS sequence"/>
</dbReference>
<dbReference type="Pfam" id="PF13649">
    <property type="entry name" value="Methyltransf_25"/>
    <property type="match status" value="1"/>
</dbReference>